<dbReference type="Pfam" id="PF06687">
    <property type="entry name" value="SUR7"/>
    <property type="match status" value="1"/>
</dbReference>
<dbReference type="GO" id="GO:0035838">
    <property type="term" value="C:growing cell tip"/>
    <property type="evidence" value="ECO:0007669"/>
    <property type="project" value="TreeGrafter"/>
</dbReference>
<gene>
    <name evidence="6" type="ORF">B0H15DRAFT_823796</name>
</gene>
<evidence type="ECO:0000256" key="5">
    <source>
        <dbReference type="SAM" id="Phobius"/>
    </source>
</evidence>
<evidence type="ECO:0000256" key="4">
    <source>
        <dbReference type="ARBA" id="ARBA00023136"/>
    </source>
</evidence>
<evidence type="ECO:0000256" key="3">
    <source>
        <dbReference type="ARBA" id="ARBA00022989"/>
    </source>
</evidence>
<dbReference type="PANTHER" id="PTHR28013">
    <property type="entry name" value="PROTEIN DCV1-RELATED"/>
    <property type="match status" value="1"/>
</dbReference>
<dbReference type="InterPro" id="IPR051380">
    <property type="entry name" value="pH-response_reg_palI/RIM9"/>
</dbReference>
<keyword evidence="2 5" id="KW-0812">Transmembrane</keyword>
<protein>
    <submittedName>
        <fullName evidence="6">Pali-domain-containing protein</fullName>
    </submittedName>
</protein>
<evidence type="ECO:0000313" key="7">
    <source>
        <dbReference type="Proteomes" id="UP001222325"/>
    </source>
</evidence>
<comment type="caution">
    <text evidence="6">The sequence shown here is derived from an EMBL/GenBank/DDBJ whole genome shotgun (WGS) entry which is preliminary data.</text>
</comment>
<organism evidence="6 7">
    <name type="scientific">Mycena belliarum</name>
    <dbReference type="NCBI Taxonomy" id="1033014"/>
    <lineage>
        <taxon>Eukaryota</taxon>
        <taxon>Fungi</taxon>
        <taxon>Dikarya</taxon>
        <taxon>Basidiomycota</taxon>
        <taxon>Agaricomycotina</taxon>
        <taxon>Agaricomycetes</taxon>
        <taxon>Agaricomycetidae</taxon>
        <taxon>Agaricales</taxon>
        <taxon>Marasmiineae</taxon>
        <taxon>Mycenaceae</taxon>
        <taxon>Mycena</taxon>
    </lineage>
</organism>
<dbReference type="PANTHER" id="PTHR28013:SF3">
    <property type="entry name" value="PROTEIN DCV1-RELATED"/>
    <property type="match status" value="1"/>
</dbReference>
<dbReference type="GO" id="GO:0032153">
    <property type="term" value="C:cell division site"/>
    <property type="evidence" value="ECO:0007669"/>
    <property type="project" value="TreeGrafter"/>
</dbReference>
<dbReference type="EMBL" id="JARJCN010000009">
    <property type="protein sequence ID" value="KAJ7098019.1"/>
    <property type="molecule type" value="Genomic_DNA"/>
</dbReference>
<feature type="transmembrane region" description="Helical" evidence="5">
    <location>
        <begin position="199"/>
        <end position="221"/>
    </location>
</feature>
<name>A0AAD6UBH3_9AGAR</name>
<keyword evidence="3 5" id="KW-1133">Transmembrane helix</keyword>
<sequence>MHIRPSIARCITPALLAFAFLLLLLVTLSVPIIKSISLFTLAARASSGLLHSSASESVKFGAFGYCTSGADVNIIGIDRKTAGHCTKPHLGYSFDSTIAELLHVSNFENLISKGLTAVLALHPLVTALTFATLLISLFMLRRGSHGTSRLPALVALIAGLLTAVLTTIVLLIDVVLVAMVRKRVHNDTDGILTLTWGSAAWLVLCATIAIWIANVGLCIGVRAGNRHRAGLDAEKA</sequence>
<dbReference type="GO" id="GO:0005886">
    <property type="term" value="C:plasma membrane"/>
    <property type="evidence" value="ECO:0007669"/>
    <property type="project" value="InterPro"/>
</dbReference>
<comment type="subcellular location">
    <subcellularLocation>
        <location evidence="1">Membrane</location>
        <topology evidence="1">Multi-pass membrane protein</topology>
    </subcellularLocation>
</comment>
<feature type="transmembrane region" description="Helical" evidence="5">
    <location>
        <begin position="115"/>
        <end position="140"/>
    </location>
</feature>
<evidence type="ECO:0000256" key="1">
    <source>
        <dbReference type="ARBA" id="ARBA00004141"/>
    </source>
</evidence>
<dbReference type="Proteomes" id="UP001222325">
    <property type="component" value="Unassembled WGS sequence"/>
</dbReference>
<evidence type="ECO:0000313" key="6">
    <source>
        <dbReference type="EMBL" id="KAJ7098019.1"/>
    </source>
</evidence>
<reference evidence="6" key="1">
    <citation type="submission" date="2023-03" db="EMBL/GenBank/DDBJ databases">
        <title>Massive genome expansion in bonnet fungi (Mycena s.s.) driven by repeated elements and novel gene families across ecological guilds.</title>
        <authorList>
            <consortium name="Lawrence Berkeley National Laboratory"/>
            <person name="Harder C.B."/>
            <person name="Miyauchi S."/>
            <person name="Viragh M."/>
            <person name="Kuo A."/>
            <person name="Thoen E."/>
            <person name="Andreopoulos B."/>
            <person name="Lu D."/>
            <person name="Skrede I."/>
            <person name="Drula E."/>
            <person name="Henrissat B."/>
            <person name="Morin E."/>
            <person name="Kohler A."/>
            <person name="Barry K."/>
            <person name="LaButti K."/>
            <person name="Morin E."/>
            <person name="Salamov A."/>
            <person name="Lipzen A."/>
            <person name="Mereny Z."/>
            <person name="Hegedus B."/>
            <person name="Baldrian P."/>
            <person name="Stursova M."/>
            <person name="Weitz H."/>
            <person name="Taylor A."/>
            <person name="Grigoriev I.V."/>
            <person name="Nagy L.G."/>
            <person name="Martin F."/>
            <person name="Kauserud H."/>
        </authorList>
    </citation>
    <scope>NUCLEOTIDE SEQUENCE</scope>
    <source>
        <strain evidence="6">CBHHK173m</strain>
    </source>
</reference>
<keyword evidence="7" id="KW-1185">Reference proteome</keyword>
<accession>A0AAD6UBH3</accession>
<dbReference type="AlphaFoldDB" id="A0AAD6UBH3"/>
<keyword evidence="4 5" id="KW-0472">Membrane</keyword>
<dbReference type="InterPro" id="IPR009571">
    <property type="entry name" value="SUR7/Rim9-like_fungi"/>
</dbReference>
<evidence type="ECO:0000256" key="2">
    <source>
        <dbReference type="ARBA" id="ARBA00022692"/>
    </source>
</evidence>
<feature type="transmembrane region" description="Helical" evidence="5">
    <location>
        <begin position="152"/>
        <end position="179"/>
    </location>
</feature>
<proteinExistence type="predicted"/>